<feature type="region of interest" description="Disordered" evidence="6">
    <location>
        <begin position="882"/>
        <end position="901"/>
    </location>
</feature>
<keyword evidence="3" id="KW-0805">Transcription regulation</keyword>
<dbReference type="GO" id="GO:0006351">
    <property type="term" value="P:DNA-templated transcription"/>
    <property type="evidence" value="ECO:0007669"/>
    <property type="project" value="InterPro"/>
</dbReference>
<feature type="region of interest" description="Disordered" evidence="6">
    <location>
        <begin position="651"/>
        <end position="676"/>
    </location>
</feature>
<evidence type="ECO:0000256" key="6">
    <source>
        <dbReference type="SAM" id="MobiDB-lite"/>
    </source>
</evidence>
<proteinExistence type="predicted"/>
<dbReference type="SMART" id="SM00906">
    <property type="entry name" value="Fungal_trans"/>
    <property type="match status" value="1"/>
</dbReference>
<feature type="compositionally biased region" description="Low complexity" evidence="6">
    <location>
        <begin position="793"/>
        <end position="804"/>
    </location>
</feature>
<dbReference type="Gene3D" id="4.10.240.10">
    <property type="entry name" value="Zn(2)-C6 fungal-type DNA-binding domain"/>
    <property type="match status" value="1"/>
</dbReference>
<dbReference type="PROSITE" id="PS00463">
    <property type="entry name" value="ZN2_CY6_FUNGAL_1"/>
    <property type="match status" value="1"/>
</dbReference>
<evidence type="ECO:0000313" key="8">
    <source>
        <dbReference type="EMBL" id="KAK5107868.1"/>
    </source>
</evidence>
<evidence type="ECO:0000256" key="5">
    <source>
        <dbReference type="ARBA" id="ARBA00023242"/>
    </source>
</evidence>
<organism evidence="8 9">
    <name type="scientific">Meristemomyces frigidus</name>
    <dbReference type="NCBI Taxonomy" id="1508187"/>
    <lineage>
        <taxon>Eukaryota</taxon>
        <taxon>Fungi</taxon>
        <taxon>Dikarya</taxon>
        <taxon>Ascomycota</taxon>
        <taxon>Pezizomycotina</taxon>
        <taxon>Dothideomycetes</taxon>
        <taxon>Dothideomycetidae</taxon>
        <taxon>Mycosphaerellales</taxon>
        <taxon>Teratosphaeriaceae</taxon>
        <taxon>Meristemomyces</taxon>
    </lineage>
</organism>
<dbReference type="Pfam" id="PF00172">
    <property type="entry name" value="Zn_clus"/>
    <property type="match status" value="1"/>
</dbReference>
<dbReference type="Pfam" id="PF04082">
    <property type="entry name" value="Fungal_trans"/>
    <property type="match status" value="1"/>
</dbReference>
<dbReference type="PROSITE" id="PS50048">
    <property type="entry name" value="ZN2_CY6_FUNGAL_2"/>
    <property type="match status" value="1"/>
</dbReference>
<keyword evidence="2" id="KW-0479">Metal-binding</keyword>
<accession>A0AAN7YMU7</accession>
<dbReference type="GO" id="GO:0000981">
    <property type="term" value="F:DNA-binding transcription factor activity, RNA polymerase II-specific"/>
    <property type="evidence" value="ECO:0007669"/>
    <property type="project" value="InterPro"/>
</dbReference>
<dbReference type="InterPro" id="IPR001138">
    <property type="entry name" value="Zn2Cys6_DnaBD"/>
</dbReference>
<evidence type="ECO:0000256" key="3">
    <source>
        <dbReference type="ARBA" id="ARBA00023015"/>
    </source>
</evidence>
<comment type="subcellular location">
    <subcellularLocation>
        <location evidence="1">Nucleus</location>
    </subcellularLocation>
</comment>
<dbReference type="GO" id="GO:0005634">
    <property type="term" value="C:nucleus"/>
    <property type="evidence" value="ECO:0007669"/>
    <property type="project" value="UniProtKB-SubCell"/>
</dbReference>
<dbReference type="Proteomes" id="UP001310890">
    <property type="component" value="Unassembled WGS sequence"/>
</dbReference>
<feature type="compositionally biased region" description="Basic and acidic residues" evidence="6">
    <location>
        <begin position="730"/>
        <end position="745"/>
    </location>
</feature>
<feature type="domain" description="Zn(2)-C6 fungal-type" evidence="7">
    <location>
        <begin position="6"/>
        <end position="38"/>
    </location>
</feature>
<evidence type="ECO:0000256" key="4">
    <source>
        <dbReference type="ARBA" id="ARBA00023163"/>
    </source>
</evidence>
<dbReference type="CDD" id="cd12148">
    <property type="entry name" value="fungal_TF_MHR"/>
    <property type="match status" value="1"/>
</dbReference>
<feature type="compositionally biased region" description="Low complexity" evidence="6">
    <location>
        <begin position="814"/>
        <end position="831"/>
    </location>
</feature>
<dbReference type="AlphaFoldDB" id="A0AAN7YMU7"/>
<dbReference type="GO" id="GO:0008270">
    <property type="term" value="F:zinc ion binding"/>
    <property type="evidence" value="ECO:0007669"/>
    <property type="project" value="InterPro"/>
</dbReference>
<feature type="region of interest" description="Disordered" evidence="6">
    <location>
        <begin position="43"/>
        <end position="72"/>
    </location>
</feature>
<evidence type="ECO:0000256" key="2">
    <source>
        <dbReference type="ARBA" id="ARBA00022723"/>
    </source>
</evidence>
<dbReference type="InterPro" id="IPR007219">
    <property type="entry name" value="XnlR_reg_dom"/>
</dbReference>
<evidence type="ECO:0000313" key="9">
    <source>
        <dbReference type="Proteomes" id="UP001310890"/>
    </source>
</evidence>
<dbReference type="PANTHER" id="PTHR47338">
    <property type="entry name" value="ZN(II)2CYS6 TRANSCRIPTION FACTOR (EUROFUNG)-RELATED"/>
    <property type="match status" value="1"/>
</dbReference>
<dbReference type="InterPro" id="IPR036864">
    <property type="entry name" value="Zn2-C6_fun-type_DNA-bd_sf"/>
</dbReference>
<dbReference type="CDD" id="cd00067">
    <property type="entry name" value="GAL4"/>
    <property type="match status" value="1"/>
</dbReference>
<comment type="caution">
    <text evidence="8">The sequence shown here is derived from an EMBL/GenBank/DDBJ whole genome shotgun (WGS) entry which is preliminary data.</text>
</comment>
<dbReference type="EMBL" id="JAVRRL010000103">
    <property type="protein sequence ID" value="KAK5107868.1"/>
    <property type="molecule type" value="Genomic_DNA"/>
</dbReference>
<feature type="compositionally biased region" description="Low complexity" evidence="6">
    <location>
        <begin position="654"/>
        <end position="666"/>
    </location>
</feature>
<dbReference type="PANTHER" id="PTHR47338:SF5">
    <property type="entry name" value="ZN(II)2CYS6 TRANSCRIPTION FACTOR (EUROFUNG)"/>
    <property type="match status" value="1"/>
</dbReference>
<dbReference type="SMART" id="SM00066">
    <property type="entry name" value="GAL4"/>
    <property type="match status" value="1"/>
</dbReference>
<gene>
    <name evidence="8" type="ORF">LTR62_000578</name>
</gene>
<reference evidence="8" key="1">
    <citation type="submission" date="2023-08" db="EMBL/GenBank/DDBJ databases">
        <title>Black Yeasts Isolated from many extreme environments.</title>
        <authorList>
            <person name="Coleine C."/>
            <person name="Stajich J.E."/>
            <person name="Selbmann L."/>
        </authorList>
    </citation>
    <scope>NUCLEOTIDE SEQUENCE</scope>
    <source>
        <strain evidence="8">CCFEE 5401</strain>
    </source>
</reference>
<feature type="compositionally biased region" description="Low complexity" evidence="6">
    <location>
        <begin position="889"/>
        <end position="901"/>
    </location>
</feature>
<keyword evidence="4" id="KW-0804">Transcription</keyword>
<sequence>MRSSIACIRCRRSKVKCVNNGVGSTCRSCDNAGRECIYPSPVTTATSRRRDSLPVKQQDGTGDRERRPKARKSAHTFVAGSAVGNAAAARDSVRPLLDALDPRVLTPLVWQELYDIFMLHYSSDLPFLHSPTFLKPLRHATMQPPANSGEASAASSRPPASQEFLLAFLALTARFHPGLVAHHSPPTPNRPSSPLRASEYYASAAHERLSTSWTDNQFHDIERIQAALMIGLHEWSMCRGAKAWLTIGIAIRAAQAMGLQYERDLDDEPMSRALALGSEAERMGLDGGRKSAAATIQGDENGFVRQEIRRRTFWSCYVMDRYLSSGKYRPQMLHAPELRIQLPASERAFMFGENVRTLMLGEEEKAMGHRAESQGHRHNDSSLGRDREPENSRIEVGMAEGMGSRYIRILELYGRVVQWSCSGGRRLETQPPWDERCQWHKLRQQCLDFKASLPRHDTLSAQNTQAHISMKTSTSYTLVHTVYLLCKIMLHREYVPFLPIRCDRPVGPLDAPMFPADEYQVPAGFWESSAVELFKAARDTMDLLRSCQEWNALVQTPIVGFAVYTVAFVGLYSISFPWMDPDGYMCTPPSARLAAHSVGRVRHGDSGFMAARRALEMLGQMRPRLCMAEGWLSTIIRMHKYFRRMKADYRKNTSSGSSASGDDSGSTVAKGLREGGSGGGLEEWKLLERTIKDFGNLEDHDIEIEDGNDAHGSRGGDALYDDSSAGTTVKSEDRDARHVAEHSKADGGGPWNAINATSRASASTQPNVATPNSAQFRSYDSNPSRYQTSELRQQLQPSSQGQPPYTSLENSFRPASPASQAASTPSQASQPFDRPPAYAAWTPQNTGYPPMQHNQQTTYQSNLLTHAVHPQGLSNVLNNPYAPPPPPGIQNGQQQQQHQLPMQQSALWDAHQKEAWLDGLPTTMYPDDLAAFGNGEDIGAWASREHYGNGPVWLNTIWGGVNGSSI</sequence>
<dbReference type="SUPFAM" id="SSF57701">
    <property type="entry name" value="Zn2/Cys6 DNA-binding domain"/>
    <property type="match status" value="1"/>
</dbReference>
<protein>
    <recommendedName>
        <fullName evidence="7">Zn(2)-C6 fungal-type domain-containing protein</fullName>
    </recommendedName>
</protein>
<evidence type="ECO:0000256" key="1">
    <source>
        <dbReference type="ARBA" id="ARBA00004123"/>
    </source>
</evidence>
<dbReference type="InterPro" id="IPR050815">
    <property type="entry name" value="TF_fung"/>
</dbReference>
<evidence type="ECO:0000259" key="7">
    <source>
        <dbReference type="PROSITE" id="PS50048"/>
    </source>
</evidence>
<feature type="region of interest" description="Disordered" evidence="6">
    <location>
        <begin position="704"/>
        <end position="845"/>
    </location>
</feature>
<name>A0AAN7YMU7_9PEZI</name>
<dbReference type="GO" id="GO:0003677">
    <property type="term" value="F:DNA binding"/>
    <property type="evidence" value="ECO:0007669"/>
    <property type="project" value="InterPro"/>
</dbReference>
<feature type="region of interest" description="Disordered" evidence="6">
    <location>
        <begin position="365"/>
        <end position="391"/>
    </location>
</feature>
<feature type="compositionally biased region" description="Polar residues" evidence="6">
    <location>
        <begin position="754"/>
        <end position="792"/>
    </location>
</feature>
<keyword evidence="5" id="KW-0539">Nucleus</keyword>